<comment type="caution">
    <text evidence="1">The sequence shown here is derived from an EMBL/GenBank/DDBJ whole genome shotgun (WGS) entry which is preliminary data.</text>
</comment>
<proteinExistence type="predicted"/>
<dbReference type="EMBL" id="BQNB010016027">
    <property type="protein sequence ID" value="GJT46951.1"/>
    <property type="molecule type" value="Genomic_DNA"/>
</dbReference>
<organism evidence="1 2">
    <name type="scientific">Tanacetum coccineum</name>
    <dbReference type="NCBI Taxonomy" id="301880"/>
    <lineage>
        <taxon>Eukaryota</taxon>
        <taxon>Viridiplantae</taxon>
        <taxon>Streptophyta</taxon>
        <taxon>Embryophyta</taxon>
        <taxon>Tracheophyta</taxon>
        <taxon>Spermatophyta</taxon>
        <taxon>Magnoliopsida</taxon>
        <taxon>eudicotyledons</taxon>
        <taxon>Gunneridae</taxon>
        <taxon>Pentapetalae</taxon>
        <taxon>asterids</taxon>
        <taxon>campanulids</taxon>
        <taxon>Asterales</taxon>
        <taxon>Asteraceae</taxon>
        <taxon>Asteroideae</taxon>
        <taxon>Anthemideae</taxon>
        <taxon>Anthemidinae</taxon>
        <taxon>Tanacetum</taxon>
    </lineage>
</organism>
<sequence>MLSYYAFTHDLSVHNIIGSLTKQRVLSTLTSTNFQNPNPTANDFAYPHKGAISNTTTPNEKKHPTTCTSLVIEFFNSQNEQFKSRCEHLNTQMTTLHDLIAQAMQKKEEEKRIAEEQAAKERYWKIPICDDDDD</sequence>
<accession>A0ABQ5E7U2</accession>
<protein>
    <submittedName>
        <fullName evidence="1">Uncharacterized protein</fullName>
    </submittedName>
</protein>
<evidence type="ECO:0000313" key="1">
    <source>
        <dbReference type="EMBL" id="GJT46951.1"/>
    </source>
</evidence>
<evidence type="ECO:0000313" key="2">
    <source>
        <dbReference type="Proteomes" id="UP001151760"/>
    </source>
</evidence>
<reference evidence="1" key="1">
    <citation type="journal article" date="2022" name="Int. J. Mol. Sci.">
        <title>Draft Genome of Tanacetum Coccineum: Genomic Comparison of Closely Related Tanacetum-Family Plants.</title>
        <authorList>
            <person name="Yamashiro T."/>
            <person name="Shiraishi A."/>
            <person name="Nakayama K."/>
            <person name="Satake H."/>
        </authorList>
    </citation>
    <scope>NUCLEOTIDE SEQUENCE</scope>
</reference>
<keyword evidence="2" id="KW-1185">Reference proteome</keyword>
<gene>
    <name evidence="1" type="ORF">Tco_0955666</name>
</gene>
<name>A0ABQ5E7U2_9ASTR</name>
<dbReference type="Proteomes" id="UP001151760">
    <property type="component" value="Unassembled WGS sequence"/>
</dbReference>
<reference evidence="1" key="2">
    <citation type="submission" date="2022-01" db="EMBL/GenBank/DDBJ databases">
        <authorList>
            <person name="Yamashiro T."/>
            <person name="Shiraishi A."/>
            <person name="Satake H."/>
            <person name="Nakayama K."/>
        </authorList>
    </citation>
    <scope>NUCLEOTIDE SEQUENCE</scope>
</reference>